<feature type="non-terminal residue" evidence="2">
    <location>
        <position position="1"/>
    </location>
</feature>
<keyword evidence="3" id="KW-1185">Reference proteome</keyword>
<dbReference type="Proteomes" id="UP001445076">
    <property type="component" value="Unassembled WGS sequence"/>
</dbReference>
<dbReference type="EMBL" id="JARKIK010000005">
    <property type="protein sequence ID" value="KAK8751524.1"/>
    <property type="molecule type" value="Genomic_DNA"/>
</dbReference>
<sequence length="103" mass="11686">RREGVEAPLAAPTLQSRTSSDPRRQCIYLPPSLQHQPFFDFSTAPSPSLRVQSSVIPLLYNLSPKSPLPLRGVLNRTLLLRVHHLHFGLRQIHRVFPSIRICS</sequence>
<evidence type="ECO:0000313" key="2">
    <source>
        <dbReference type="EMBL" id="KAK8751524.1"/>
    </source>
</evidence>
<organism evidence="2 3">
    <name type="scientific">Cherax quadricarinatus</name>
    <name type="common">Australian red claw crayfish</name>
    <dbReference type="NCBI Taxonomy" id="27406"/>
    <lineage>
        <taxon>Eukaryota</taxon>
        <taxon>Metazoa</taxon>
        <taxon>Ecdysozoa</taxon>
        <taxon>Arthropoda</taxon>
        <taxon>Crustacea</taxon>
        <taxon>Multicrustacea</taxon>
        <taxon>Malacostraca</taxon>
        <taxon>Eumalacostraca</taxon>
        <taxon>Eucarida</taxon>
        <taxon>Decapoda</taxon>
        <taxon>Pleocyemata</taxon>
        <taxon>Astacidea</taxon>
        <taxon>Parastacoidea</taxon>
        <taxon>Parastacidae</taxon>
        <taxon>Cherax</taxon>
    </lineage>
</organism>
<accession>A0AAW0YF24</accession>
<protein>
    <submittedName>
        <fullName evidence="2">Uncharacterized protein</fullName>
    </submittedName>
</protein>
<evidence type="ECO:0000256" key="1">
    <source>
        <dbReference type="SAM" id="MobiDB-lite"/>
    </source>
</evidence>
<comment type="caution">
    <text evidence="2">The sequence shown here is derived from an EMBL/GenBank/DDBJ whole genome shotgun (WGS) entry which is preliminary data.</text>
</comment>
<gene>
    <name evidence="2" type="ORF">OTU49_008926</name>
</gene>
<dbReference type="AlphaFoldDB" id="A0AAW0YF24"/>
<proteinExistence type="predicted"/>
<evidence type="ECO:0000313" key="3">
    <source>
        <dbReference type="Proteomes" id="UP001445076"/>
    </source>
</evidence>
<name>A0AAW0YF24_CHEQU</name>
<reference evidence="2 3" key="1">
    <citation type="journal article" date="2024" name="BMC Genomics">
        <title>Genome assembly of redclaw crayfish (Cherax quadricarinatus) provides insights into its immune adaptation and hypoxia tolerance.</title>
        <authorList>
            <person name="Liu Z."/>
            <person name="Zheng J."/>
            <person name="Li H."/>
            <person name="Fang K."/>
            <person name="Wang S."/>
            <person name="He J."/>
            <person name="Zhou D."/>
            <person name="Weng S."/>
            <person name="Chi M."/>
            <person name="Gu Z."/>
            <person name="He J."/>
            <person name="Li F."/>
            <person name="Wang M."/>
        </authorList>
    </citation>
    <scope>NUCLEOTIDE SEQUENCE [LARGE SCALE GENOMIC DNA]</scope>
    <source>
        <strain evidence="2">ZL_2023a</strain>
    </source>
</reference>
<feature type="region of interest" description="Disordered" evidence="1">
    <location>
        <begin position="1"/>
        <end position="23"/>
    </location>
</feature>